<dbReference type="PANTHER" id="PTHR34223">
    <property type="entry name" value="OS11G0201299 PROTEIN"/>
    <property type="match status" value="1"/>
</dbReference>
<accession>A0ABC8VW32</accession>
<dbReference type="EMBL" id="OZ075121">
    <property type="protein sequence ID" value="CAL4897453.1"/>
    <property type="molecule type" value="Genomic_DNA"/>
</dbReference>
<gene>
    <name evidence="2" type="ORF">URODEC1_LOCUS7262</name>
</gene>
<evidence type="ECO:0000313" key="2">
    <source>
        <dbReference type="EMBL" id="CAL4897453.1"/>
    </source>
</evidence>
<reference evidence="2 3" key="2">
    <citation type="submission" date="2024-10" db="EMBL/GenBank/DDBJ databases">
        <authorList>
            <person name="Ryan C."/>
        </authorList>
    </citation>
    <scope>NUCLEOTIDE SEQUENCE [LARGE SCALE GENOMIC DNA]</scope>
</reference>
<dbReference type="Gene3D" id="3.80.10.10">
    <property type="entry name" value="Ribonuclease Inhibitor"/>
    <property type="match status" value="1"/>
</dbReference>
<dbReference type="Pfam" id="PF00646">
    <property type="entry name" value="F-box"/>
    <property type="match status" value="1"/>
</dbReference>
<dbReference type="AlphaFoldDB" id="A0ABC8VW32"/>
<dbReference type="PANTHER" id="PTHR34223:SF98">
    <property type="entry name" value="OS04G0440901 PROTEIN"/>
    <property type="match status" value="1"/>
</dbReference>
<dbReference type="InterPro" id="IPR001810">
    <property type="entry name" value="F-box_dom"/>
</dbReference>
<sequence>MEAAAAAKRARGSAPDRLSALSDELVCHVLSFLPSRQAVQTTVLSKRWMDLCRSCLDAFRLDLHCATSDLPDLCRDAERWFRRGIPRLGSELRRLKRLEFQGVSLDSRFSERLSSGCPVLEDMVLHTYPYQFSERIEAIFLGSVFNVTSLELQSFQAMAIMDKELDNFTTFDNLRTLSLNLCFLSNRDANKFKALGRFLQKSPNLEKLILKNFWYSEAIVSECRSFDYTRLEMLKPVVGPIEFPMLENLRTLVLVKCDLRDKFRLLCHLLRSSPNLEKLTLQCCDLRAPRTRSYHGAERKSQAEEDTFWVSEPCSFPMSKAEIY</sequence>
<feature type="domain" description="F-box" evidence="1">
    <location>
        <begin position="18"/>
        <end position="55"/>
    </location>
</feature>
<protein>
    <recommendedName>
        <fullName evidence="1">F-box domain-containing protein</fullName>
    </recommendedName>
</protein>
<dbReference type="SUPFAM" id="SSF81383">
    <property type="entry name" value="F-box domain"/>
    <property type="match status" value="1"/>
</dbReference>
<name>A0ABC8VW32_9POAL</name>
<dbReference type="Gene3D" id="1.20.1280.50">
    <property type="match status" value="1"/>
</dbReference>
<evidence type="ECO:0000313" key="3">
    <source>
        <dbReference type="Proteomes" id="UP001497457"/>
    </source>
</evidence>
<dbReference type="InterPro" id="IPR036047">
    <property type="entry name" value="F-box-like_dom_sf"/>
</dbReference>
<keyword evidence="3" id="KW-1185">Reference proteome</keyword>
<dbReference type="InterPro" id="IPR032675">
    <property type="entry name" value="LRR_dom_sf"/>
</dbReference>
<reference evidence="3" key="1">
    <citation type="submission" date="2024-06" db="EMBL/GenBank/DDBJ databases">
        <authorList>
            <person name="Ryan C."/>
        </authorList>
    </citation>
    <scope>NUCLEOTIDE SEQUENCE [LARGE SCALE GENOMIC DNA]</scope>
</reference>
<dbReference type="Proteomes" id="UP001497457">
    <property type="component" value="Chromosome 11b"/>
</dbReference>
<dbReference type="InterPro" id="IPR053197">
    <property type="entry name" value="F-box_SCFL_complex_component"/>
</dbReference>
<evidence type="ECO:0000259" key="1">
    <source>
        <dbReference type="Pfam" id="PF00646"/>
    </source>
</evidence>
<dbReference type="SUPFAM" id="SSF52047">
    <property type="entry name" value="RNI-like"/>
    <property type="match status" value="1"/>
</dbReference>
<proteinExistence type="predicted"/>
<organism evidence="2 3">
    <name type="scientific">Urochloa decumbens</name>
    <dbReference type="NCBI Taxonomy" id="240449"/>
    <lineage>
        <taxon>Eukaryota</taxon>
        <taxon>Viridiplantae</taxon>
        <taxon>Streptophyta</taxon>
        <taxon>Embryophyta</taxon>
        <taxon>Tracheophyta</taxon>
        <taxon>Spermatophyta</taxon>
        <taxon>Magnoliopsida</taxon>
        <taxon>Liliopsida</taxon>
        <taxon>Poales</taxon>
        <taxon>Poaceae</taxon>
        <taxon>PACMAD clade</taxon>
        <taxon>Panicoideae</taxon>
        <taxon>Panicodae</taxon>
        <taxon>Paniceae</taxon>
        <taxon>Melinidinae</taxon>
        <taxon>Urochloa</taxon>
    </lineage>
</organism>